<dbReference type="Gene3D" id="3.30.470.20">
    <property type="entry name" value="ATP-grasp fold, B domain"/>
    <property type="match status" value="1"/>
</dbReference>
<dbReference type="SUPFAM" id="SSF56104">
    <property type="entry name" value="SAICAR synthase-like"/>
    <property type="match status" value="1"/>
</dbReference>
<evidence type="ECO:0000256" key="1">
    <source>
        <dbReference type="ARBA" id="ARBA00004672"/>
    </source>
</evidence>
<dbReference type="Gene3D" id="3.30.200.20">
    <property type="entry name" value="Phosphorylase Kinase, domain 1"/>
    <property type="match status" value="1"/>
</dbReference>
<keyword evidence="5 6" id="KW-0067">ATP-binding</keyword>
<dbReference type="PANTHER" id="PTHR43700">
    <property type="entry name" value="PHOSPHORIBOSYLAMINOIMIDAZOLE-SUCCINOCARBOXAMIDE SYNTHASE"/>
    <property type="match status" value="1"/>
</dbReference>
<reference evidence="8 9" key="1">
    <citation type="journal article" date="2019" name="Nat. Microbiol.">
        <title>Wide diversity of methane and short-chain alkane metabolisms in uncultured archaea.</title>
        <authorList>
            <person name="Borrel G."/>
            <person name="Adam P.S."/>
            <person name="McKay L.J."/>
            <person name="Chen L.X."/>
            <person name="Sierra-Garcia I.N."/>
            <person name="Sieber C.M."/>
            <person name="Letourneur Q."/>
            <person name="Ghozlane A."/>
            <person name="Andersen G.L."/>
            <person name="Li W.J."/>
            <person name="Hallam S.J."/>
            <person name="Muyzer G."/>
            <person name="de Oliveira V.M."/>
            <person name="Inskeep W.P."/>
            <person name="Banfield J.F."/>
            <person name="Gribaldo S."/>
        </authorList>
    </citation>
    <scope>NUCLEOTIDE SEQUENCE [LARGE SCALE GENOMIC DNA]</scope>
    <source>
        <strain evidence="8">NM1a</strain>
    </source>
</reference>
<dbReference type="Pfam" id="PF01259">
    <property type="entry name" value="SAICAR_synt"/>
    <property type="match status" value="1"/>
</dbReference>
<comment type="caution">
    <text evidence="8">The sequence shown here is derived from an EMBL/GenBank/DDBJ whole genome shotgun (WGS) entry which is preliminary data.</text>
</comment>
<dbReference type="UniPathway" id="UPA00074">
    <property type="reaction ID" value="UER00131"/>
</dbReference>
<evidence type="ECO:0000256" key="2">
    <source>
        <dbReference type="ARBA" id="ARBA00022598"/>
    </source>
</evidence>
<proteinExistence type="inferred from homology"/>
<dbReference type="Proteomes" id="UP000317158">
    <property type="component" value="Unassembled WGS sequence"/>
</dbReference>
<dbReference type="GO" id="GO:0005737">
    <property type="term" value="C:cytoplasm"/>
    <property type="evidence" value="ECO:0007669"/>
    <property type="project" value="TreeGrafter"/>
</dbReference>
<feature type="domain" description="SAICAR synthetase/ADE2 N-terminal" evidence="7">
    <location>
        <begin position="22"/>
        <end position="272"/>
    </location>
</feature>
<dbReference type="EC" id="6.3.2.6" evidence="6"/>
<dbReference type="PANTHER" id="PTHR43700:SF1">
    <property type="entry name" value="PHOSPHORIBOSYLAMINOIMIDAZOLE-SUCCINOCARBOXAMIDE SYNTHASE"/>
    <property type="match status" value="1"/>
</dbReference>
<comment type="pathway">
    <text evidence="1 6">Purine metabolism; IMP biosynthesis via de novo pathway; 5-amino-1-(5-phospho-D-ribosyl)imidazole-4-carboxamide from 5-amino-1-(5-phospho-D-ribosyl)imidazole-4-carboxylate: step 1/2.</text>
</comment>
<organism evidence="8 9">
    <name type="scientific">Methanoliparum thermophilum</name>
    <dbReference type="NCBI Taxonomy" id="2491083"/>
    <lineage>
        <taxon>Archaea</taxon>
        <taxon>Methanobacteriati</taxon>
        <taxon>Methanobacteriota</taxon>
        <taxon>Candidatus Methanoliparia</taxon>
        <taxon>Candidatus Methanoliparales</taxon>
        <taxon>Candidatus Methanoliparaceae</taxon>
        <taxon>Candidatus Methanoliparum</taxon>
    </lineage>
</organism>
<evidence type="ECO:0000256" key="3">
    <source>
        <dbReference type="ARBA" id="ARBA00022741"/>
    </source>
</evidence>
<sequence length="337" mass="39807">MGSVKDLKVIKEPKRDKLGIGIFSFSDRYSIFDWGEMPDHIPDKGKSLCILSAFFFERLEEDGIKTHYNGLVYKDKVYRLDELDLPVNKMKIKLVRVIRPKFEPNMGLYDYSVFNSIEGNYLIPFEFIYRNKIVSESSFFKRFMEGDIDLNEDDIKINERLNKPILDISTKLEESDRYLRWQEAKDLVKLDIKEIKNLVLSVVKIIDKEVSAVDIENVDGKLELAYTEEKDLMVVDTVGTLDECRFVYDKMNLSKEVIRSYYAKTDWKKEIDRAKKEAREKNIEDWRGLCRLKPERLDLVFKDIISDMYKSATNKIIKRKIFDAPDLKDVMRRLKNI</sequence>
<comment type="similarity">
    <text evidence="6">Belongs to the SAICAR synthetase family.</text>
</comment>
<dbReference type="EMBL" id="RXIF01000004">
    <property type="protein sequence ID" value="RZN64828.1"/>
    <property type="molecule type" value="Genomic_DNA"/>
</dbReference>
<gene>
    <name evidence="6" type="primary">purC</name>
    <name evidence="8" type="ORF">EF806_01910</name>
</gene>
<dbReference type="GO" id="GO:0006189">
    <property type="term" value="P:'de novo' IMP biosynthetic process"/>
    <property type="evidence" value="ECO:0007669"/>
    <property type="project" value="UniProtKB-UniRule"/>
</dbReference>
<keyword evidence="4 6" id="KW-0658">Purine biosynthesis</keyword>
<name>A0A520KSC4_METT2</name>
<dbReference type="InterPro" id="IPR028923">
    <property type="entry name" value="SAICAR_synt/ADE2_N"/>
</dbReference>
<accession>A0A520KSC4</accession>
<evidence type="ECO:0000256" key="4">
    <source>
        <dbReference type="ARBA" id="ARBA00022755"/>
    </source>
</evidence>
<evidence type="ECO:0000313" key="9">
    <source>
        <dbReference type="Proteomes" id="UP000317158"/>
    </source>
</evidence>
<evidence type="ECO:0000313" key="8">
    <source>
        <dbReference type="EMBL" id="RZN64828.1"/>
    </source>
</evidence>
<dbReference type="GO" id="GO:0005524">
    <property type="term" value="F:ATP binding"/>
    <property type="evidence" value="ECO:0007669"/>
    <property type="project" value="UniProtKB-KW"/>
</dbReference>
<evidence type="ECO:0000256" key="6">
    <source>
        <dbReference type="HAMAP-Rule" id="MF_00137"/>
    </source>
</evidence>
<comment type="catalytic activity">
    <reaction evidence="6">
        <text>5-amino-1-(5-phospho-D-ribosyl)imidazole-4-carboxylate + L-aspartate + ATP = (2S)-2-[5-amino-1-(5-phospho-beta-D-ribosyl)imidazole-4-carboxamido]succinate + ADP + phosphate + 2 H(+)</text>
        <dbReference type="Rhea" id="RHEA:22628"/>
        <dbReference type="ChEBI" id="CHEBI:15378"/>
        <dbReference type="ChEBI" id="CHEBI:29991"/>
        <dbReference type="ChEBI" id="CHEBI:30616"/>
        <dbReference type="ChEBI" id="CHEBI:43474"/>
        <dbReference type="ChEBI" id="CHEBI:58443"/>
        <dbReference type="ChEBI" id="CHEBI:77657"/>
        <dbReference type="ChEBI" id="CHEBI:456216"/>
        <dbReference type="EC" id="6.3.2.6"/>
    </reaction>
</comment>
<evidence type="ECO:0000256" key="5">
    <source>
        <dbReference type="ARBA" id="ARBA00022840"/>
    </source>
</evidence>
<dbReference type="HAMAP" id="MF_00137">
    <property type="entry name" value="SAICAR_synth"/>
    <property type="match status" value="1"/>
</dbReference>
<keyword evidence="2 6" id="KW-0436">Ligase</keyword>
<dbReference type="GO" id="GO:0004639">
    <property type="term" value="F:phosphoribosylaminoimidazolesuccinocarboxamide synthase activity"/>
    <property type="evidence" value="ECO:0007669"/>
    <property type="project" value="UniProtKB-UniRule"/>
</dbReference>
<protein>
    <recommendedName>
        <fullName evidence="6">Phosphoribosylaminoimidazole-succinocarboxamide synthase</fullName>
        <ecNumber evidence="6">6.3.2.6</ecNumber>
    </recommendedName>
    <alternativeName>
        <fullName evidence="6">SAICAR synthetase</fullName>
    </alternativeName>
</protein>
<dbReference type="AlphaFoldDB" id="A0A520KSC4"/>
<evidence type="ECO:0000259" key="7">
    <source>
        <dbReference type="Pfam" id="PF01259"/>
    </source>
</evidence>
<keyword evidence="3 6" id="KW-0547">Nucleotide-binding</keyword>